<dbReference type="PANTHER" id="PTHR45982:SF1">
    <property type="entry name" value="REGULATOR OF CHROMOSOME CONDENSATION"/>
    <property type="match status" value="1"/>
</dbReference>
<dbReference type="PROSITE" id="PS50012">
    <property type="entry name" value="RCC1_3"/>
    <property type="match status" value="3"/>
</dbReference>
<evidence type="ECO:0008006" key="3">
    <source>
        <dbReference type="Google" id="ProtNLM"/>
    </source>
</evidence>
<dbReference type="SUPFAM" id="SSF50985">
    <property type="entry name" value="RCC1/BLIP-II"/>
    <property type="match status" value="2"/>
</dbReference>
<dbReference type="InterPro" id="IPR051553">
    <property type="entry name" value="Ran_GTPase-activating"/>
</dbReference>
<proteinExistence type="predicted"/>
<dbReference type="EMBL" id="DPIY01000009">
    <property type="protein sequence ID" value="HCT57430.1"/>
    <property type="molecule type" value="Genomic_DNA"/>
</dbReference>
<dbReference type="PANTHER" id="PTHR45982">
    <property type="entry name" value="REGULATOR OF CHROMOSOME CONDENSATION"/>
    <property type="match status" value="1"/>
</dbReference>
<comment type="caution">
    <text evidence="1">The sequence shown here is derived from an EMBL/GenBank/DDBJ whole genome shotgun (WGS) entry which is preliminary data.</text>
</comment>
<dbReference type="GO" id="GO:0005737">
    <property type="term" value="C:cytoplasm"/>
    <property type="evidence" value="ECO:0007669"/>
    <property type="project" value="TreeGrafter"/>
</dbReference>
<protein>
    <recommendedName>
        <fullName evidence="3">Chromosome condensation regulator RCC1</fullName>
    </recommendedName>
</protein>
<dbReference type="GO" id="GO:0005085">
    <property type="term" value="F:guanyl-nucleotide exchange factor activity"/>
    <property type="evidence" value="ECO:0007669"/>
    <property type="project" value="TreeGrafter"/>
</dbReference>
<dbReference type="InterPro" id="IPR000408">
    <property type="entry name" value="Reg_chr_condens"/>
</dbReference>
<evidence type="ECO:0000313" key="2">
    <source>
        <dbReference type="Proteomes" id="UP000264071"/>
    </source>
</evidence>
<gene>
    <name evidence="1" type="ORF">DGD08_09495</name>
</gene>
<reference evidence="1 2" key="1">
    <citation type="journal article" date="2018" name="Nat. Biotechnol.">
        <title>A standardized bacterial taxonomy based on genome phylogeny substantially revises the tree of life.</title>
        <authorList>
            <person name="Parks D.H."/>
            <person name="Chuvochina M."/>
            <person name="Waite D.W."/>
            <person name="Rinke C."/>
            <person name="Skarshewski A."/>
            <person name="Chaumeil P.A."/>
            <person name="Hugenholtz P."/>
        </authorList>
    </citation>
    <scope>NUCLEOTIDE SEQUENCE [LARGE SCALE GENOMIC DNA]</scope>
    <source>
        <strain evidence="1">UBA8844</strain>
    </source>
</reference>
<dbReference type="Pfam" id="PF13540">
    <property type="entry name" value="RCC1_2"/>
    <property type="match status" value="2"/>
</dbReference>
<accession>A0A3D4V8J1</accession>
<sequence>MKADAWRPDTGKPCATTGAGVVNTSMRLSIVMVLAFLVLACGDATTEPPRSDAPPKNSLAATATQTCLIELGGGIVCWGWVGSTSGSGLEETPPRRLIFPDANLRFSDISAGASSMCAIAGSQKLYCWGSNIYGELGDGTRTPRSTPVAVASEARFTEVGVGVYSVCGRTVANELHCWGRNDHGHIASGSAREGEVQLLPARVNTSLQFSELSPGWMFCGLVNNGAVYCWGAISGSFDPLAHVEPGSCADYYVMRFVDAPCSTPTRVRTNMTFASLGRTVGPTKCALDREGAAYCWGEGRLGTLGNGTAGDGVHAIDPVPVSGGLRFRQVHSGGALVCGLTEGGAAYCWGNNYRGQLGSGRTDIALSTLPIAVAGGHRFVEITVGNAHGCGLTEDRTVWCWGVGTEGQLGRAGAEGDAATPVRVAR</sequence>
<organism evidence="1 2">
    <name type="scientific">Gemmatimonas aurantiaca</name>
    <dbReference type="NCBI Taxonomy" id="173480"/>
    <lineage>
        <taxon>Bacteria</taxon>
        <taxon>Pseudomonadati</taxon>
        <taxon>Gemmatimonadota</taxon>
        <taxon>Gemmatimonadia</taxon>
        <taxon>Gemmatimonadales</taxon>
        <taxon>Gemmatimonadaceae</taxon>
        <taxon>Gemmatimonas</taxon>
    </lineage>
</organism>
<dbReference type="AlphaFoldDB" id="A0A3D4V8J1"/>
<dbReference type="Gene3D" id="2.130.10.30">
    <property type="entry name" value="Regulator of chromosome condensation 1/beta-lactamase-inhibitor protein II"/>
    <property type="match status" value="2"/>
</dbReference>
<dbReference type="InterPro" id="IPR009091">
    <property type="entry name" value="RCC1/BLIP-II"/>
</dbReference>
<evidence type="ECO:0000313" key="1">
    <source>
        <dbReference type="EMBL" id="HCT57430.1"/>
    </source>
</evidence>
<name>A0A3D4V8J1_9BACT</name>
<dbReference type="Proteomes" id="UP000264071">
    <property type="component" value="Unassembled WGS sequence"/>
</dbReference>
<dbReference type="Pfam" id="PF00415">
    <property type="entry name" value="RCC1"/>
    <property type="match status" value="1"/>
</dbReference>